<gene>
    <name evidence="15" type="primary">LOC107413515</name>
</gene>
<feature type="signal peptide" evidence="12">
    <location>
        <begin position="1"/>
        <end position="26"/>
    </location>
</feature>
<evidence type="ECO:0000256" key="1">
    <source>
        <dbReference type="ARBA" id="ARBA00001970"/>
    </source>
</evidence>
<sequence>MQTFCKLACFAFSACYHLPLIPLVGCSSHEDHNQFIGHKSMIKGNFHKLSPQMTSNVRVHGLLLWVSMGLLMPAGILSIRMSVKEERGSIRARVFFYLHLTFQMLSVLVATAGAVLSIKNFENSFNNNHQRIGLALYIAIWIQAIMGFLRPHKGKKERSVWYFVHWIVGILISLVGIINIYTGLEAYHKRTLESTRLWTIIFTAQVSFITFLYLFQDKKEYIQEQGVILGNLETITPDQENISQIQNHKDLLPAAPCAKRNALRNLFD</sequence>
<dbReference type="Pfam" id="PF03188">
    <property type="entry name" value="Cytochrom_B561"/>
    <property type="match status" value="1"/>
</dbReference>
<keyword evidence="8 11" id="KW-1133">Transmembrane helix</keyword>
<evidence type="ECO:0000256" key="2">
    <source>
        <dbReference type="ARBA" id="ARBA00004141"/>
    </source>
</evidence>
<dbReference type="AlphaFoldDB" id="A0A6P3ZTU5"/>
<dbReference type="RefSeq" id="XP_015876964.4">
    <property type="nucleotide sequence ID" value="XM_016021478.4"/>
</dbReference>
<dbReference type="Gene3D" id="1.20.120.1770">
    <property type="match status" value="1"/>
</dbReference>
<keyword evidence="6" id="KW-0479">Metal-binding</keyword>
<feature type="transmembrane region" description="Helical" evidence="11">
    <location>
        <begin position="130"/>
        <end position="149"/>
    </location>
</feature>
<keyword evidence="10 11" id="KW-0472">Membrane</keyword>
<evidence type="ECO:0000313" key="14">
    <source>
        <dbReference type="Proteomes" id="UP001652623"/>
    </source>
</evidence>
<reference evidence="14" key="1">
    <citation type="submission" date="2025-05" db="UniProtKB">
        <authorList>
            <consortium name="RefSeq"/>
        </authorList>
    </citation>
    <scope>NUCLEOTIDE SEQUENCE [LARGE SCALE GENOMIC DNA]</scope>
</reference>
<evidence type="ECO:0000313" key="15">
    <source>
        <dbReference type="RefSeq" id="XP_015876964.4"/>
    </source>
</evidence>
<feature type="chain" id="PRO_5045978326" evidence="12">
    <location>
        <begin position="27"/>
        <end position="268"/>
    </location>
</feature>
<dbReference type="InParanoid" id="A0A6P3ZTU5"/>
<dbReference type="PANTHER" id="PTHR15422:SF44">
    <property type="entry name" value="CYTOCHROME B561 DOMAIN-CONTAINING PROTEIN"/>
    <property type="match status" value="1"/>
</dbReference>
<evidence type="ECO:0000256" key="7">
    <source>
        <dbReference type="ARBA" id="ARBA00022982"/>
    </source>
</evidence>
<keyword evidence="9" id="KW-0408">Iron</keyword>
<evidence type="ECO:0000256" key="5">
    <source>
        <dbReference type="ARBA" id="ARBA00022692"/>
    </source>
</evidence>
<keyword evidence="12" id="KW-0732">Signal</keyword>
<evidence type="ECO:0000256" key="6">
    <source>
        <dbReference type="ARBA" id="ARBA00022723"/>
    </source>
</evidence>
<feature type="transmembrane region" description="Helical" evidence="11">
    <location>
        <begin position="161"/>
        <end position="184"/>
    </location>
</feature>
<evidence type="ECO:0000256" key="3">
    <source>
        <dbReference type="ARBA" id="ARBA00022448"/>
    </source>
</evidence>
<evidence type="ECO:0000256" key="4">
    <source>
        <dbReference type="ARBA" id="ARBA00022617"/>
    </source>
</evidence>
<proteinExistence type="predicted"/>
<evidence type="ECO:0000256" key="11">
    <source>
        <dbReference type="SAM" id="Phobius"/>
    </source>
</evidence>
<dbReference type="GO" id="GO:0140575">
    <property type="term" value="F:transmembrane monodehydroascorbate reductase activity"/>
    <property type="evidence" value="ECO:0007669"/>
    <property type="project" value="InterPro"/>
</dbReference>
<keyword evidence="4" id="KW-0349">Heme</keyword>
<dbReference type="GO" id="GO:0016020">
    <property type="term" value="C:membrane"/>
    <property type="evidence" value="ECO:0007669"/>
    <property type="project" value="UniProtKB-SubCell"/>
</dbReference>
<feature type="transmembrane region" description="Helical" evidence="11">
    <location>
        <begin position="95"/>
        <end position="118"/>
    </location>
</feature>
<dbReference type="PROSITE" id="PS50939">
    <property type="entry name" value="CYTOCHROME_B561"/>
    <property type="match status" value="1"/>
</dbReference>
<dbReference type="GO" id="GO:0020037">
    <property type="term" value="F:heme binding"/>
    <property type="evidence" value="ECO:0007669"/>
    <property type="project" value="TreeGrafter"/>
</dbReference>
<dbReference type="InterPro" id="IPR045150">
    <property type="entry name" value="CYB561D1/2"/>
</dbReference>
<dbReference type="SMART" id="SM00665">
    <property type="entry name" value="B561"/>
    <property type="match status" value="1"/>
</dbReference>
<dbReference type="KEGG" id="zju:107413515"/>
<dbReference type="GO" id="GO:0046872">
    <property type="term" value="F:metal ion binding"/>
    <property type="evidence" value="ECO:0007669"/>
    <property type="project" value="UniProtKB-KW"/>
</dbReference>
<dbReference type="Proteomes" id="UP001652623">
    <property type="component" value="Chromosome 1"/>
</dbReference>
<comment type="cofactor">
    <cofactor evidence="1">
        <name>heme b</name>
        <dbReference type="ChEBI" id="CHEBI:60344"/>
    </cofactor>
</comment>
<dbReference type="InterPro" id="IPR006593">
    <property type="entry name" value="Cyt_b561/ferric_Rdtase_TM"/>
</dbReference>
<accession>A0A6P3ZTU5</accession>
<feature type="transmembrane region" description="Helical" evidence="11">
    <location>
        <begin position="62"/>
        <end position="83"/>
    </location>
</feature>
<dbReference type="PANTHER" id="PTHR15422">
    <property type="entry name" value="OS05G0565100 PROTEIN"/>
    <property type="match status" value="1"/>
</dbReference>
<feature type="domain" description="Cytochrome b561" evidence="13">
    <location>
        <begin position="23"/>
        <end position="223"/>
    </location>
</feature>
<keyword evidence="14" id="KW-1185">Reference proteome</keyword>
<evidence type="ECO:0000256" key="8">
    <source>
        <dbReference type="ARBA" id="ARBA00022989"/>
    </source>
</evidence>
<evidence type="ECO:0000256" key="10">
    <source>
        <dbReference type="ARBA" id="ARBA00023136"/>
    </source>
</evidence>
<comment type="subcellular location">
    <subcellularLocation>
        <location evidence="2">Membrane</location>
        <topology evidence="2">Multi-pass membrane protein</topology>
    </subcellularLocation>
</comment>
<evidence type="ECO:0000256" key="12">
    <source>
        <dbReference type="SAM" id="SignalP"/>
    </source>
</evidence>
<keyword evidence="3" id="KW-0813">Transport</keyword>
<evidence type="ECO:0000259" key="13">
    <source>
        <dbReference type="PROSITE" id="PS50939"/>
    </source>
</evidence>
<protein>
    <submittedName>
        <fullName evidence="15">Cytochrome b561 domain-containing protein At4g18260</fullName>
    </submittedName>
</protein>
<keyword evidence="7" id="KW-0249">Electron transport</keyword>
<keyword evidence="5 11" id="KW-0812">Transmembrane</keyword>
<name>A0A6P3ZTU5_ZIZJJ</name>
<evidence type="ECO:0000256" key="9">
    <source>
        <dbReference type="ARBA" id="ARBA00023004"/>
    </source>
</evidence>
<reference evidence="15" key="2">
    <citation type="submission" date="2025-08" db="UniProtKB">
        <authorList>
            <consortium name="RefSeq"/>
        </authorList>
    </citation>
    <scope>IDENTIFICATION</scope>
    <source>
        <tissue evidence="15">Seedling</tissue>
    </source>
</reference>
<dbReference type="GeneID" id="107413515"/>
<feature type="transmembrane region" description="Helical" evidence="11">
    <location>
        <begin position="196"/>
        <end position="215"/>
    </location>
</feature>
<dbReference type="CDD" id="cd08760">
    <property type="entry name" value="Cyt_b561_FRRS1_like"/>
    <property type="match status" value="1"/>
</dbReference>
<organism evidence="14 15">
    <name type="scientific">Ziziphus jujuba</name>
    <name type="common">Chinese jujube</name>
    <name type="synonym">Ziziphus sativa</name>
    <dbReference type="NCBI Taxonomy" id="326968"/>
    <lineage>
        <taxon>Eukaryota</taxon>
        <taxon>Viridiplantae</taxon>
        <taxon>Streptophyta</taxon>
        <taxon>Embryophyta</taxon>
        <taxon>Tracheophyta</taxon>
        <taxon>Spermatophyta</taxon>
        <taxon>Magnoliopsida</taxon>
        <taxon>eudicotyledons</taxon>
        <taxon>Gunneridae</taxon>
        <taxon>Pentapetalae</taxon>
        <taxon>rosids</taxon>
        <taxon>fabids</taxon>
        <taxon>Rosales</taxon>
        <taxon>Rhamnaceae</taxon>
        <taxon>Paliureae</taxon>
        <taxon>Ziziphus</taxon>
    </lineage>
</organism>